<dbReference type="Proteomes" id="UP001597116">
    <property type="component" value="Unassembled WGS sequence"/>
</dbReference>
<feature type="domain" description="PAS" evidence="10">
    <location>
        <begin position="465"/>
        <end position="519"/>
    </location>
</feature>
<protein>
    <recommendedName>
        <fullName evidence="2">histidine kinase</fullName>
        <ecNumber evidence="2">2.7.13.3</ecNumber>
    </recommendedName>
</protein>
<evidence type="ECO:0000256" key="6">
    <source>
        <dbReference type="PROSITE-ProRule" id="PRU00169"/>
    </source>
</evidence>
<dbReference type="InterPro" id="IPR000700">
    <property type="entry name" value="PAS-assoc_C"/>
</dbReference>
<keyword evidence="13" id="KW-1185">Reference proteome</keyword>
<feature type="compositionally biased region" description="Low complexity" evidence="7">
    <location>
        <begin position="30"/>
        <end position="40"/>
    </location>
</feature>
<dbReference type="InterPro" id="IPR004358">
    <property type="entry name" value="Sig_transdc_His_kin-like_C"/>
</dbReference>
<dbReference type="Pfam" id="PF08447">
    <property type="entry name" value="PAS_3"/>
    <property type="match status" value="1"/>
</dbReference>
<dbReference type="PROSITE" id="PS50110">
    <property type="entry name" value="RESPONSE_REGULATORY"/>
    <property type="match status" value="1"/>
</dbReference>
<dbReference type="SMART" id="SM00091">
    <property type="entry name" value="PAS"/>
    <property type="match status" value="3"/>
</dbReference>
<feature type="domain" description="Histidine kinase" evidence="8">
    <location>
        <begin position="598"/>
        <end position="826"/>
    </location>
</feature>
<dbReference type="Gene3D" id="3.30.450.20">
    <property type="entry name" value="PAS domain"/>
    <property type="match status" value="4"/>
</dbReference>
<evidence type="ECO:0000256" key="1">
    <source>
        <dbReference type="ARBA" id="ARBA00000085"/>
    </source>
</evidence>
<evidence type="ECO:0000259" key="8">
    <source>
        <dbReference type="PROSITE" id="PS50109"/>
    </source>
</evidence>
<dbReference type="SMART" id="SM00388">
    <property type="entry name" value="HisKA"/>
    <property type="match status" value="1"/>
</dbReference>
<dbReference type="PRINTS" id="PR00344">
    <property type="entry name" value="BCTRLSENSOR"/>
</dbReference>
<evidence type="ECO:0000256" key="3">
    <source>
        <dbReference type="ARBA" id="ARBA00022553"/>
    </source>
</evidence>
<keyword evidence="5" id="KW-0418">Kinase</keyword>
<dbReference type="PROSITE" id="PS50112">
    <property type="entry name" value="PAS"/>
    <property type="match status" value="2"/>
</dbReference>
<evidence type="ECO:0000313" key="13">
    <source>
        <dbReference type="Proteomes" id="UP001597116"/>
    </source>
</evidence>
<evidence type="ECO:0000256" key="4">
    <source>
        <dbReference type="ARBA" id="ARBA00022679"/>
    </source>
</evidence>
<dbReference type="InterPro" id="IPR013655">
    <property type="entry name" value="PAS_fold_3"/>
</dbReference>
<dbReference type="InterPro" id="IPR036097">
    <property type="entry name" value="HisK_dim/P_sf"/>
</dbReference>
<evidence type="ECO:0000259" key="11">
    <source>
        <dbReference type="PROSITE" id="PS50113"/>
    </source>
</evidence>
<dbReference type="CDD" id="cd00082">
    <property type="entry name" value="HisKA"/>
    <property type="match status" value="1"/>
</dbReference>
<comment type="catalytic activity">
    <reaction evidence="1">
        <text>ATP + protein L-histidine = ADP + protein N-phospho-L-histidine.</text>
        <dbReference type="EC" id="2.7.13.3"/>
    </reaction>
</comment>
<dbReference type="SMART" id="SM00086">
    <property type="entry name" value="PAC"/>
    <property type="match status" value="3"/>
</dbReference>
<dbReference type="Gene3D" id="1.10.287.130">
    <property type="match status" value="1"/>
</dbReference>
<dbReference type="SUPFAM" id="SSF55785">
    <property type="entry name" value="PYP-like sensor domain (PAS domain)"/>
    <property type="match status" value="3"/>
</dbReference>
<evidence type="ECO:0000256" key="5">
    <source>
        <dbReference type="ARBA" id="ARBA00022777"/>
    </source>
</evidence>
<dbReference type="InterPro" id="IPR001610">
    <property type="entry name" value="PAC"/>
</dbReference>
<dbReference type="Pfam" id="PF00512">
    <property type="entry name" value="HisKA"/>
    <property type="match status" value="1"/>
</dbReference>
<dbReference type="Pfam" id="PF02518">
    <property type="entry name" value="HATPase_c"/>
    <property type="match status" value="1"/>
</dbReference>
<gene>
    <name evidence="12" type="ORF">ACFQ4C_07435</name>
</gene>
<dbReference type="Pfam" id="PF13426">
    <property type="entry name" value="PAS_9"/>
    <property type="match status" value="1"/>
</dbReference>
<dbReference type="SUPFAM" id="SSF47384">
    <property type="entry name" value="Homodimeric domain of signal transducing histidine kinase"/>
    <property type="match status" value="1"/>
</dbReference>
<dbReference type="PROSITE" id="PS50109">
    <property type="entry name" value="HIS_KIN"/>
    <property type="match status" value="1"/>
</dbReference>
<sequence>MNRETGGAQGSPNPTGKGPPCAPLTPPPASSTSSNGGKQSSSKLAYSGSYCLDTAMSLPPFDAFSAFNALPGNYLVLLPDAPTFTIVGVSDAYLQATYTRRESILGKGVFVAMTDDVTNPFANGVANLSASLHRVVDQKRPHRMDTQRYDVFHPDLNLFVPKYWESLNHPVLTEDGQLRYIIHSVVDVTQQVLLEEENQRTRQHLTESEDRFRRTLQQAPVAMALLQGPQFIIALANERMLEYWDRSSLKVIGQPLFEAMPEARNQGFESLLTGVYATGQRRVVSERSVRLERHGQLEQTYLDFVLEPFREPNGVVSGITVVCVEVTDQVRARQKIQESEAYSRQLTDTLPAMLWTTEPDGNCNYLNRQWYDYTGQHPAQAQGFGWLAAVHPDDQSLAEKRFLEANQDRVAFALHFRLRRSDGRYRWVIDRGSPRFDAQGQYLGMIGTVIDVHEQKLAEQQLRDSEQRSQRILSISTVGVVYFEEKGNIRDANEAFVRMSGYNKEIFVDGHLTWDYLTPPEFQDVTLHAQAEYRAKGENTPYEKQLIRPDGSRWWGLFAGKRLSPEDNVEFVLDITPSKQAEQALKAADRRKDEFLAMLAHELRNPLANIRLGMDILHSTDKADPVAGQTLGLIRGQVDQLVRLVDDLLDVSRISRGKIQLRPERVELGALVAGALAAMRPQYQAQGKGLHFTPWPTPLWLKGDAIRLSQVVTNLLSNGLRYTREQGQVWVSLEQQNGPSVGPATGRQEAVLRIRDNGIGLSADQLTEIFELFVQVDTSLARQQGGLGIGLTLVQQLVEMHGGRVEAQSRGLGQGSAFLVFLPLLATADHVTPPEQGVALSQPTGQRILVIDDNTGFALMLKQALQRRGFEVYTRSNGREGIEAAEALAPRAILCDIGMPELDGYQTARLLREQSWGQSLMLIAISGYGGAEGKRRAHEAGFDAHLTKPVDLTALLELLASLPAGT</sequence>
<evidence type="ECO:0000259" key="9">
    <source>
        <dbReference type="PROSITE" id="PS50110"/>
    </source>
</evidence>
<dbReference type="EC" id="2.7.13.3" evidence="2"/>
<dbReference type="SUPFAM" id="SSF52172">
    <property type="entry name" value="CheY-like"/>
    <property type="match status" value="1"/>
</dbReference>
<dbReference type="Pfam" id="PF08448">
    <property type="entry name" value="PAS_4"/>
    <property type="match status" value="1"/>
</dbReference>
<name>A0ABW3Q3F7_9BACT</name>
<dbReference type="InterPro" id="IPR013656">
    <property type="entry name" value="PAS_4"/>
</dbReference>
<dbReference type="SMART" id="SM00387">
    <property type="entry name" value="HATPase_c"/>
    <property type="match status" value="1"/>
</dbReference>
<dbReference type="Gene3D" id="3.40.50.2300">
    <property type="match status" value="1"/>
</dbReference>
<dbReference type="InterPro" id="IPR035965">
    <property type="entry name" value="PAS-like_dom_sf"/>
</dbReference>
<dbReference type="InterPro" id="IPR003661">
    <property type="entry name" value="HisK_dim/P_dom"/>
</dbReference>
<feature type="modified residue" description="4-aspartylphosphate" evidence="6">
    <location>
        <position position="896"/>
    </location>
</feature>
<accession>A0ABW3Q3F7</accession>
<organism evidence="12 13">
    <name type="scientific">Larkinella insperata</name>
    <dbReference type="NCBI Taxonomy" id="332158"/>
    <lineage>
        <taxon>Bacteria</taxon>
        <taxon>Pseudomonadati</taxon>
        <taxon>Bacteroidota</taxon>
        <taxon>Cytophagia</taxon>
        <taxon>Cytophagales</taxon>
        <taxon>Spirosomataceae</taxon>
        <taxon>Larkinella</taxon>
    </lineage>
</organism>
<dbReference type="RefSeq" id="WP_379884049.1">
    <property type="nucleotide sequence ID" value="NZ_JBHTLP010000004.1"/>
</dbReference>
<dbReference type="EMBL" id="JBHTLP010000004">
    <property type="protein sequence ID" value="MFD1140934.1"/>
    <property type="molecule type" value="Genomic_DNA"/>
</dbReference>
<dbReference type="InterPro" id="IPR036890">
    <property type="entry name" value="HATPase_C_sf"/>
</dbReference>
<dbReference type="SMART" id="SM00448">
    <property type="entry name" value="REC"/>
    <property type="match status" value="1"/>
</dbReference>
<keyword evidence="4" id="KW-0808">Transferase</keyword>
<evidence type="ECO:0000256" key="7">
    <source>
        <dbReference type="SAM" id="MobiDB-lite"/>
    </source>
</evidence>
<dbReference type="InterPro" id="IPR005467">
    <property type="entry name" value="His_kinase_dom"/>
</dbReference>
<feature type="domain" description="PAC" evidence="11">
    <location>
        <begin position="412"/>
        <end position="464"/>
    </location>
</feature>
<dbReference type="InterPro" id="IPR001789">
    <property type="entry name" value="Sig_transdc_resp-reg_receiver"/>
</dbReference>
<evidence type="ECO:0000256" key="2">
    <source>
        <dbReference type="ARBA" id="ARBA00012438"/>
    </source>
</evidence>
<dbReference type="InterPro" id="IPR003594">
    <property type="entry name" value="HATPase_dom"/>
</dbReference>
<comment type="caution">
    <text evidence="12">The sequence shown here is derived from an EMBL/GenBank/DDBJ whole genome shotgun (WGS) entry which is preliminary data.</text>
</comment>
<dbReference type="SUPFAM" id="SSF55874">
    <property type="entry name" value="ATPase domain of HSP90 chaperone/DNA topoisomerase II/histidine kinase"/>
    <property type="match status" value="1"/>
</dbReference>
<dbReference type="PANTHER" id="PTHR43047">
    <property type="entry name" value="TWO-COMPONENT HISTIDINE PROTEIN KINASE"/>
    <property type="match status" value="1"/>
</dbReference>
<evidence type="ECO:0000259" key="10">
    <source>
        <dbReference type="PROSITE" id="PS50112"/>
    </source>
</evidence>
<dbReference type="CDD" id="cd00130">
    <property type="entry name" value="PAS"/>
    <property type="match status" value="2"/>
</dbReference>
<keyword evidence="3 6" id="KW-0597">Phosphoprotein</keyword>
<evidence type="ECO:0000313" key="12">
    <source>
        <dbReference type="EMBL" id="MFD1140934.1"/>
    </source>
</evidence>
<dbReference type="PROSITE" id="PS50113">
    <property type="entry name" value="PAC"/>
    <property type="match status" value="1"/>
</dbReference>
<reference evidence="13" key="1">
    <citation type="journal article" date="2019" name="Int. J. Syst. Evol. Microbiol.">
        <title>The Global Catalogue of Microorganisms (GCM) 10K type strain sequencing project: providing services to taxonomists for standard genome sequencing and annotation.</title>
        <authorList>
            <consortium name="The Broad Institute Genomics Platform"/>
            <consortium name="The Broad Institute Genome Sequencing Center for Infectious Disease"/>
            <person name="Wu L."/>
            <person name="Ma J."/>
        </authorList>
    </citation>
    <scope>NUCLEOTIDE SEQUENCE [LARGE SCALE GENOMIC DNA]</scope>
    <source>
        <strain evidence="13">CCUG 55608</strain>
    </source>
</reference>
<feature type="compositionally biased region" description="Pro residues" evidence="7">
    <location>
        <begin position="20"/>
        <end position="29"/>
    </location>
</feature>
<dbReference type="Pfam" id="PF00072">
    <property type="entry name" value="Response_reg"/>
    <property type="match status" value="1"/>
</dbReference>
<dbReference type="NCBIfam" id="TIGR00229">
    <property type="entry name" value="sensory_box"/>
    <property type="match status" value="3"/>
</dbReference>
<dbReference type="CDD" id="cd17580">
    <property type="entry name" value="REC_2_DhkD-like"/>
    <property type="match status" value="1"/>
</dbReference>
<dbReference type="Gene3D" id="3.30.565.10">
    <property type="entry name" value="Histidine kinase-like ATPase, C-terminal domain"/>
    <property type="match status" value="1"/>
</dbReference>
<dbReference type="InterPro" id="IPR011006">
    <property type="entry name" value="CheY-like_superfamily"/>
</dbReference>
<feature type="region of interest" description="Disordered" evidence="7">
    <location>
        <begin position="1"/>
        <end position="40"/>
    </location>
</feature>
<proteinExistence type="predicted"/>
<feature type="domain" description="Response regulatory" evidence="9">
    <location>
        <begin position="847"/>
        <end position="963"/>
    </location>
</feature>
<feature type="domain" description="PAS" evidence="10">
    <location>
        <begin position="339"/>
        <end position="409"/>
    </location>
</feature>
<dbReference type="InterPro" id="IPR000014">
    <property type="entry name" value="PAS"/>
</dbReference>